<evidence type="ECO:0000256" key="1">
    <source>
        <dbReference type="SAM" id="MobiDB-lite"/>
    </source>
</evidence>
<reference evidence="2 3" key="1">
    <citation type="submission" date="2021-01" db="EMBL/GenBank/DDBJ databases">
        <title>Whole genome shotgun sequence of Verrucosispora qiuiae NBRC 106684.</title>
        <authorList>
            <person name="Komaki H."/>
            <person name="Tamura T."/>
        </authorList>
    </citation>
    <scope>NUCLEOTIDE SEQUENCE [LARGE SCALE GENOMIC DNA]</scope>
    <source>
        <strain evidence="2 3">NBRC 106684</strain>
    </source>
</reference>
<keyword evidence="3" id="KW-1185">Reference proteome</keyword>
<evidence type="ECO:0000313" key="2">
    <source>
        <dbReference type="EMBL" id="GIJ26361.1"/>
    </source>
</evidence>
<accession>A0ABQ4J8M4</accession>
<proteinExistence type="predicted"/>
<organism evidence="2 3">
    <name type="scientific">Micromonospora qiuiae</name>
    <dbReference type="NCBI Taxonomy" id="502268"/>
    <lineage>
        <taxon>Bacteria</taxon>
        <taxon>Bacillati</taxon>
        <taxon>Actinomycetota</taxon>
        <taxon>Actinomycetes</taxon>
        <taxon>Micromonosporales</taxon>
        <taxon>Micromonosporaceae</taxon>
        <taxon>Micromonospora</taxon>
    </lineage>
</organism>
<protein>
    <submittedName>
        <fullName evidence="2">Uncharacterized protein</fullName>
    </submittedName>
</protein>
<sequence>MWQSRLNPTGGRYVTPVVDDTIWRGIPGGSLVIPTAPTSEEEWRRRQAAIVAPDEEGFEAYADTRPSRAGRPLR</sequence>
<dbReference type="EMBL" id="BOPC01000018">
    <property type="protein sequence ID" value="GIJ26361.1"/>
    <property type="molecule type" value="Genomic_DNA"/>
</dbReference>
<gene>
    <name evidence="2" type="ORF">Vqi01_15230</name>
</gene>
<name>A0ABQ4J8M4_9ACTN</name>
<evidence type="ECO:0000313" key="3">
    <source>
        <dbReference type="Proteomes" id="UP000653076"/>
    </source>
</evidence>
<dbReference type="Proteomes" id="UP000653076">
    <property type="component" value="Unassembled WGS sequence"/>
</dbReference>
<feature type="region of interest" description="Disordered" evidence="1">
    <location>
        <begin position="55"/>
        <end position="74"/>
    </location>
</feature>
<comment type="caution">
    <text evidence="2">The sequence shown here is derived from an EMBL/GenBank/DDBJ whole genome shotgun (WGS) entry which is preliminary data.</text>
</comment>